<feature type="transmembrane region" description="Helical" evidence="1">
    <location>
        <begin position="391"/>
        <end position="407"/>
    </location>
</feature>
<proteinExistence type="predicted"/>
<protein>
    <submittedName>
        <fullName evidence="2">Uncharacterized protein</fullName>
    </submittedName>
</protein>
<dbReference type="Proteomes" id="UP000608579">
    <property type="component" value="Unassembled WGS sequence"/>
</dbReference>
<evidence type="ECO:0000313" key="3">
    <source>
        <dbReference type="Proteomes" id="UP000608579"/>
    </source>
</evidence>
<feature type="transmembrane region" description="Helical" evidence="1">
    <location>
        <begin position="265"/>
        <end position="283"/>
    </location>
</feature>
<feature type="transmembrane region" description="Helical" evidence="1">
    <location>
        <begin position="328"/>
        <end position="351"/>
    </location>
</feature>
<gene>
    <name evidence="2" type="ORF">EYH45_03125</name>
</gene>
<feature type="transmembrane region" description="Helical" evidence="1">
    <location>
        <begin position="453"/>
        <end position="472"/>
    </location>
</feature>
<feature type="transmembrane region" description="Helical" evidence="1">
    <location>
        <begin position="226"/>
        <end position="253"/>
    </location>
</feature>
<dbReference type="AlphaFoldDB" id="A0A832ZY76"/>
<keyword evidence="1" id="KW-1133">Transmembrane helix</keyword>
<evidence type="ECO:0000256" key="1">
    <source>
        <dbReference type="SAM" id="Phobius"/>
    </source>
</evidence>
<feature type="transmembrane region" description="Helical" evidence="1">
    <location>
        <begin position="156"/>
        <end position="180"/>
    </location>
</feature>
<keyword evidence="1" id="KW-0812">Transmembrane</keyword>
<keyword evidence="1" id="KW-0472">Membrane</keyword>
<sequence>MKQKLSYYKLYAVVLTSFTTLSIYSSPRYEFISEYTLYSILVLILSFLPASLIILSLKREGKVSLESLVVEVILLSMFIWLLEGVVVLFWFPQLAKHVYASTTLASLAVYLARGGKARFKVSPAILPAVAVYLILAASLVIKFQQNILYTDNIRHIAQILALLEGGNKVVITDFPFYYIIQAYWIKVFGFGIVNTLNTWIFVSVSVLLAVFLFLRDFMGLGEAKAALVASAVIFLAPAAYLVELLGLAVGGGFFINQLFISHPKIIGLVSVFFLCSLYARRRWGSYEKILFTVSLVLAVLVHPLELLVGGIPLLLLASDFRKDILKHLLTALTIVVFIELVSGFLLVKALLMFSAAWFGGVLSGLLAAATLLMLLLRFISNKVGETYLRKALLIILVAGTAGAYANYDRIPPAPLEVTLQGHVMFLAFPHIFITLAILLFLELWKPNARESAASIALLAASSLASAIRTYIFPAAYMLGGLAKGITREKTKTITLTLMLLISMPSFVNLSVTYYLEQREELDINILHDIAAIPSRYDFNSNCIREYLERMPTLRDGILVLTENPLDLSRLIVNFRLYCNVIPMDEVYTGGVVSSFDVELLKQPIHPNLVLDLLSVYGVRGIIMFKGEEWRDKNHFLYYVIKNSGRTPLGNELVMYSIPSWASTPRNRTNVAFLSTWTQRDWPVYHALALLNIRPETILIENLEIERYDTLIAMDFFLGKIPVDKLCSASDNIIIVIADYSRDYIYEMLQRGGCRAEVVDNEVDKLVEAVSKHIDSISFGDIISFFEVDYYGYLVEQNLGKARLEGELYLFNEYGEYERLTEFESSMLTLTGSNGDWFLFRSGRETILAGRGTRITLSGCVALHERNTLFREIVERCNPTLTLWSGIYEKYLVLGLPDKKGRKLMMELIELTI</sequence>
<comment type="caution">
    <text evidence="2">The sequence shown here is derived from an EMBL/GenBank/DDBJ whole genome shotgun (WGS) entry which is preliminary data.</text>
</comment>
<feature type="transmembrane region" description="Helical" evidence="1">
    <location>
        <begin position="37"/>
        <end position="57"/>
    </location>
</feature>
<name>A0A832ZY76_CALS0</name>
<feature type="transmembrane region" description="Helical" evidence="1">
    <location>
        <begin position="492"/>
        <end position="515"/>
    </location>
</feature>
<dbReference type="EMBL" id="DQVM01000059">
    <property type="protein sequence ID" value="HIQ29536.1"/>
    <property type="molecule type" value="Genomic_DNA"/>
</dbReference>
<feature type="transmembrane region" description="Helical" evidence="1">
    <location>
        <begin position="357"/>
        <end position="379"/>
    </location>
</feature>
<feature type="transmembrane region" description="Helical" evidence="1">
    <location>
        <begin position="419"/>
        <end position="441"/>
    </location>
</feature>
<reference evidence="2" key="1">
    <citation type="journal article" date="2020" name="ISME J.">
        <title>Gammaproteobacteria mediating utilization of methyl-, sulfur- and petroleum organic compounds in deep ocean hydrothermal plumes.</title>
        <authorList>
            <person name="Zhou Z."/>
            <person name="Liu Y."/>
            <person name="Pan J."/>
            <person name="Cron B.R."/>
            <person name="Toner B.M."/>
            <person name="Anantharaman K."/>
            <person name="Breier J.A."/>
            <person name="Dick G.J."/>
            <person name="Li M."/>
        </authorList>
    </citation>
    <scope>NUCLEOTIDE SEQUENCE</scope>
    <source>
        <strain evidence="2">SZUA-1515</strain>
    </source>
</reference>
<evidence type="ECO:0000313" key="2">
    <source>
        <dbReference type="EMBL" id="HIQ29536.1"/>
    </source>
</evidence>
<feature type="transmembrane region" description="Helical" evidence="1">
    <location>
        <begin position="289"/>
        <end position="316"/>
    </location>
</feature>
<accession>A0A832ZY76</accession>
<feature type="transmembrane region" description="Helical" evidence="1">
    <location>
        <begin position="7"/>
        <end position="25"/>
    </location>
</feature>
<feature type="transmembrane region" description="Helical" evidence="1">
    <location>
        <begin position="187"/>
        <end position="214"/>
    </location>
</feature>
<feature type="transmembrane region" description="Helical" evidence="1">
    <location>
        <begin position="69"/>
        <end position="91"/>
    </location>
</feature>
<organism evidence="2 3">
    <name type="scientific">Caldiarchaeum subterraneum</name>
    <dbReference type="NCBI Taxonomy" id="311458"/>
    <lineage>
        <taxon>Archaea</taxon>
        <taxon>Nitrososphaerota</taxon>
        <taxon>Candidatus Caldarchaeales</taxon>
        <taxon>Candidatus Caldarchaeaceae</taxon>
        <taxon>Candidatus Caldarchaeum</taxon>
    </lineage>
</organism>
<feature type="transmembrane region" description="Helical" evidence="1">
    <location>
        <begin position="124"/>
        <end position="144"/>
    </location>
</feature>